<dbReference type="Proteomes" id="UP000326837">
    <property type="component" value="Chromosome"/>
</dbReference>
<accession>A0A5K7XCM1</accession>
<name>A0A5K7XCM1_9BACT</name>
<proteinExistence type="predicted"/>
<sequence length="56" mass="6047">MILVCSTVRLAIVVCAANYPPDEPGGSLVLLLRTRSDLLFTLADSVAQFLQRNLAT</sequence>
<keyword evidence="2" id="KW-1185">Reference proteome</keyword>
<dbReference type="KEGG" id="lpav:PLANPX_0451"/>
<gene>
    <name evidence="1" type="ORF">PLANPX_0451</name>
</gene>
<reference evidence="2" key="1">
    <citation type="submission" date="2019-10" db="EMBL/GenBank/DDBJ databases">
        <title>Lacipirellula parvula gen. nov., sp. nov., representing a lineage of planctomycetes widespread in freshwater anoxic habitats, and description of the family Lacipirellulaceae.</title>
        <authorList>
            <person name="Dedysh S.N."/>
            <person name="Kulichevskaya I.S."/>
            <person name="Beletsky A.V."/>
            <person name="Rakitin A.L."/>
            <person name="Mardanov A.V."/>
            <person name="Ivanova A.A."/>
            <person name="Saltykova V.X."/>
            <person name="Rijpstra W.I.C."/>
            <person name="Sinninghe Damste J.S."/>
            <person name="Ravin N.V."/>
        </authorList>
    </citation>
    <scope>NUCLEOTIDE SEQUENCE [LARGE SCALE GENOMIC DNA]</scope>
    <source>
        <strain evidence="2">PX69</strain>
    </source>
</reference>
<evidence type="ECO:0000313" key="1">
    <source>
        <dbReference type="EMBL" id="BBO30839.1"/>
    </source>
</evidence>
<organism evidence="1 2">
    <name type="scientific">Lacipirellula parvula</name>
    <dbReference type="NCBI Taxonomy" id="2650471"/>
    <lineage>
        <taxon>Bacteria</taxon>
        <taxon>Pseudomonadati</taxon>
        <taxon>Planctomycetota</taxon>
        <taxon>Planctomycetia</taxon>
        <taxon>Pirellulales</taxon>
        <taxon>Lacipirellulaceae</taxon>
        <taxon>Lacipirellula</taxon>
    </lineage>
</organism>
<dbReference type="EMBL" id="AP021861">
    <property type="protein sequence ID" value="BBO30839.1"/>
    <property type="molecule type" value="Genomic_DNA"/>
</dbReference>
<dbReference type="AlphaFoldDB" id="A0A5K7XCM1"/>
<protein>
    <submittedName>
        <fullName evidence="1">Uncharacterized protein</fullName>
    </submittedName>
</protein>
<evidence type="ECO:0000313" key="2">
    <source>
        <dbReference type="Proteomes" id="UP000326837"/>
    </source>
</evidence>